<proteinExistence type="predicted"/>
<evidence type="ECO:0000313" key="2">
    <source>
        <dbReference type="EMBL" id="WEW57469.1"/>
    </source>
</evidence>
<gene>
    <name evidence="2" type="ORF">PRK78_002936</name>
</gene>
<protein>
    <submittedName>
        <fullName evidence="2">Uncharacterized protein</fullName>
    </submittedName>
</protein>
<keyword evidence="3" id="KW-1185">Reference proteome</keyword>
<evidence type="ECO:0000313" key="3">
    <source>
        <dbReference type="Proteomes" id="UP001219355"/>
    </source>
</evidence>
<evidence type="ECO:0000256" key="1">
    <source>
        <dbReference type="SAM" id="MobiDB-lite"/>
    </source>
</evidence>
<feature type="compositionally biased region" description="Acidic residues" evidence="1">
    <location>
        <begin position="65"/>
        <end position="74"/>
    </location>
</feature>
<accession>A0AAF0DG10</accession>
<feature type="region of interest" description="Disordered" evidence="1">
    <location>
        <begin position="57"/>
        <end position="76"/>
    </location>
</feature>
<name>A0AAF0DG10_9EURO</name>
<dbReference type="AlphaFoldDB" id="A0AAF0DG10"/>
<sequence>MRKPVTYGRVLYVVFTTELGVSNGYNQRALSNGWVNHLITECPARFIHAKKKKAMGAKAGKEVDEQPEAGDDPVDVTNETIVIDEDPVVGTEEVAQA</sequence>
<dbReference type="Proteomes" id="UP001219355">
    <property type="component" value="Chromosome 2"/>
</dbReference>
<organism evidence="2 3">
    <name type="scientific">Emydomyces testavorans</name>
    <dbReference type="NCBI Taxonomy" id="2070801"/>
    <lineage>
        <taxon>Eukaryota</taxon>
        <taxon>Fungi</taxon>
        <taxon>Dikarya</taxon>
        <taxon>Ascomycota</taxon>
        <taxon>Pezizomycotina</taxon>
        <taxon>Eurotiomycetes</taxon>
        <taxon>Eurotiomycetidae</taxon>
        <taxon>Onygenales</taxon>
        <taxon>Nannizziopsiaceae</taxon>
        <taxon>Emydomyces</taxon>
    </lineage>
</organism>
<reference evidence="2" key="1">
    <citation type="submission" date="2023-03" db="EMBL/GenBank/DDBJ databases">
        <title>Emydomyces testavorans Genome Sequence.</title>
        <authorList>
            <person name="Hoyer L."/>
        </authorList>
    </citation>
    <scope>NUCLEOTIDE SEQUENCE</scope>
    <source>
        <strain evidence="2">16-2883</strain>
    </source>
</reference>
<dbReference type="EMBL" id="CP120628">
    <property type="protein sequence ID" value="WEW57469.1"/>
    <property type="molecule type" value="Genomic_DNA"/>
</dbReference>